<evidence type="ECO:0000259" key="1">
    <source>
        <dbReference type="PROSITE" id="PS50883"/>
    </source>
</evidence>
<dbReference type="InterPro" id="IPR001633">
    <property type="entry name" value="EAL_dom"/>
</dbReference>
<dbReference type="SMART" id="SM00267">
    <property type="entry name" value="GGDEF"/>
    <property type="match status" value="1"/>
</dbReference>
<dbReference type="Proteomes" id="UP000276254">
    <property type="component" value="Chromosome"/>
</dbReference>
<dbReference type="EMBL" id="CP032829">
    <property type="protein sequence ID" value="AYJ85900.1"/>
    <property type="molecule type" value="Genomic_DNA"/>
</dbReference>
<proteinExistence type="predicted"/>
<dbReference type="PROSITE" id="PS50887">
    <property type="entry name" value="GGDEF"/>
    <property type="match status" value="1"/>
</dbReference>
<feature type="domain" description="EAL" evidence="1">
    <location>
        <begin position="300"/>
        <end position="553"/>
    </location>
</feature>
<dbReference type="AlphaFoldDB" id="A0A494TA76"/>
<dbReference type="RefSeq" id="WP_121152525.1">
    <property type="nucleotide sequence ID" value="NZ_CP032829.1"/>
</dbReference>
<dbReference type="InterPro" id="IPR000160">
    <property type="entry name" value="GGDEF_dom"/>
</dbReference>
<feature type="domain" description="GGDEF" evidence="2">
    <location>
        <begin position="149"/>
        <end position="291"/>
    </location>
</feature>
<dbReference type="InterPro" id="IPR029787">
    <property type="entry name" value="Nucleotide_cyclase"/>
</dbReference>
<evidence type="ECO:0000259" key="2">
    <source>
        <dbReference type="PROSITE" id="PS50887"/>
    </source>
</evidence>
<dbReference type="SUPFAM" id="SSF55073">
    <property type="entry name" value="Nucleotide cyclase"/>
    <property type="match status" value="1"/>
</dbReference>
<dbReference type="Pfam" id="PF00990">
    <property type="entry name" value="GGDEF"/>
    <property type="match status" value="1"/>
</dbReference>
<dbReference type="CDD" id="cd01948">
    <property type="entry name" value="EAL"/>
    <property type="match status" value="1"/>
</dbReference>
<dbReference type="NCBIfam" id="TIGR00254">
    <property type="entry name" value="GGDEF"/>
    <property type="match status" value="1"/>
</dbReference>
<sequence>MEGVSLKSRAVAFAACVGATAFILALLATADAAHESVGITRALVVAIICGVMSWASAERSIAGVAESVDAASVRIVAAAQGDLISPTPAAVGKTLPEISMALDSLFRQVRANLDSVHALAMFDPVTSLANRTNFRREADHILRSLSAESEAALFFLDLDNFKAVNDTYGHAQGDQLLAMVANRLRVVADAEGVRSATVDLPLVGRLAGDEFTILFPHVDGVAGATRVARGLLAVMTESFDLAGHSLDIGASIGVAMRPAAGQSLPALMRAADLAMYHAKASGRAQFQFYSDALATQLADRTRLENDLRLAVERDELTVALQPQLSLADGSIIAAEALLRWNHPVDGMRTPETFIAAAEESGIIFEVGHWSIDAVGRMAAEWAKADLPYRLAVNISPRQINRADFFPRLRKAIEHHGISLKTLEFEISEGLAMSCGEAVLSEIAKLREGGARVALDDFGSGYSSLTRLSHLPIDRVKIDGTLIADIATHVDARTIVQSIIGLAHGLGFEVVAEGVETADQMEVLRVMGCDAAQGFAIAHPMSEAEFLAWGQHDPQVIAV</sequence>
<dbReference type="PROSITE" id="PS50883">
    <property type="entry name" value="EAL"/>
    <property type="match status" value="1"/>
</dbReference>
<keyword evidence="4" id="KW-1185">Reference proteome</keyword>
<dbReference type="Pfam" id="PF00563">
    <property type="entry name" value="EAL"/>
    <property type="match status" value="1"/>
</dbReference>
<reference evidence="3 4" key="1">
    <citation type="submission" date="2018-09" db="EMBL/GenBank/DDBJ databases">
        <title>Sphingomonas peninsula sp. nov., isolated from fildes peninsula, Antarctic soil.</title>
        <authorList>
            <person name="Yingchao G."/>
        </authorList>
    </citation>
    <scope>NUCLEOTIDE SEQUENCE [LARGE SCALE GENOMIC DNA]</scope>
    <source>
        <strain evidence="3 4">YZ-8</strain>
    </source>
</reference>
<evidence type="ECO:0000313" key="4">
    <source>
        <dbReference type="Proteomes" id="UP000276254"/>
    </source>
</evidence>
<dbReference type="PANTHER" id="PTHR44757:SF2">
    <property type="entry name" value="BIOFILM ARCHITECTURE MAINTENANCE PROTEIN MBAA"/>
    <property type="match status" value="1"/>
</dbReference>
<protein>
    <submittedName>
        <fullName evidence="3">Bifunctional diguanylate cyclase/phosphodiesterase</fullName>
    </submittedName>
</protein>
<dbReference type="InterPro" id="IPR043128">
    <property type="entry name" value="Rev_trsase/Diguanyl_cyclase"/>
</dbReference>
<dbReference type="InterPro" id="IPR035919">
    <property type="entry name" value="EAL_sf"/>
</dbReference>
<dbReference type="PANTHER" id="PTHR44757">
    <property type="entry name" value="DIGUANYLATE CYCLASE DGCP"/>
    <property type="match status" value="1"/>
</dbReference>
<dbReference type="Gene3D" id="3.20.20.450">
    <property type="entry name" value="EAL domain"/>
    <property type="match status" value="1"/>
</dbReference>
<organism evidence="3 4">
    <name type="scientific">Sphingomonas paeninsulae</name>
    <dbReference type="NCBI Taxonomy" id="2319844"/>
    <lineage>
        <taxon>Bacteria</taxon>
        <taxon>Pseudomonadati</taxon>
        <taxon>Pseudomonadota</taxon>
        <taxon>Alphaproteobacteria</taxon>
        <taxon>Sphingomonadales</taxon>
        <taxon>Sphingomonadaceae</taxon>
        <taxon>Sphingomonas</taxon>
    </lineage>
</organism>
<accession>A0A494TA76</accession>
<dbReference type="CDD" id="cd01949">
    <property type="entry name" value="GGDEF"/>
    <property type="match status" value="1"/>
</dbReference>
<evidence type="ECO:0000313" key="3">
    <source>
        <dbReference type="EMBL" id="AYJ85900.1"/>
    </source>
</evidence>
<dbReference type="Gene3D" id="3.30.70.270">
    <property type="match status" value="1"/>
</dbReference>
<dbReference type="InterPro" id="IPR052155">
    <property type="entry name" value="Biofilm_reg_signaling"/>
</dbReference>
<dbReference type="SMART" id="SM00052">
    <property type="entry name" value="EAL"/>
    <property type="match status" value="1"/>
</dbReference>
<gene>
    <name evidence="3" type="ORF">D3Y57_07845</name>
</gene>
<name>A0A494TA76_SPHPE</name>
<dbReference type="KEGG" id="spha:D3Y57_07845"/>
<dbReference type="OrthoDB" id="9814202at2"/>
<dbReference type="SUPFAM" id="SSF141868">
    <property type="entry name" value="EAL domain-like"/>
    <property type="match status" value="1"/>
</dbReference>